<organism evidence="1 2">
    <name type="scientific">Paraprevotella clara YIT 11840</name>
    <dbReference type="NCBI Taxonomy" id="762968"/>
    <lineage>
        <taxon>Bacteria</taxon>
        <taxon>Pseudomonadati</taxon>
        <taxon>Bacteroidota</taxon>
        <taxon>Bacteroidia</taxon>
        <taxon>Bacteroidales</taxon>
        <taxon>Prevotellaceae</taxon>
        <taxon>Paraprevotella</taxon>
    </lineage>
</organism>
<reference evidence="1 2" key="1">
    <citation type="submission" date="2011-03" db="EMBL/GenBank/DDBJ databases">
        <authorList>
            <person name="Weinstock G."/>
            <person name="Sodergren E."/>
            <person name="Clifton S."/>
            <person name="Fulton L."/>
            <person name="Fulton B."/>
            <person name="Courtney L."/>
            <person name="Fronick C."/>
            <person name="Harrison M."/>
            <person name="Strong C."/>
            <person name="Farmer C."/>
            <person name="Delahaunty K."/>
            <person name="Markovic C."/>
            <person name="Hall O."/>
            <person name="Minx P."/>
            <person name="Tomlinson C."/>
            <person name="Mitreva M."/>
            <person name="Hou S."/>
            <person name="Chen J."/>
            <person name="Wollam A."/>
            <person name="Pepin K.H."/>
            <person name="Johnson M."/>
            <person name="Bhonagiri V."/>
            <person name="Zhang X."/>
            <person name="Suruliraj S."/>
            <person name="Warren W."/>
            <person name="Chinwalla A."/>
            <person name="Mardis E.R."/>
            <person name="Wilson R.K."/>
        </authorList>
    </citation>
    <scope>NUCLEOTIDE SEQUENCE [LARGE SCALE GENOMIC DNA]</scope>
    <source>
        <strain evidence="1 2">YIT 11840</strain>
    </source>
</reference>
<keyword evidence="2" id="KW-1185">Reference proteome</keyword>
<dbReference type="EMBL" id="AFFY01000001">
    <property type="protein sequence ID" value="EHH02004.1"/>
    <property type="molecule type" value="Genomic_DNA"/>
</dbReference>
<dbReference type="HOGENOM" id="CLU_2900076_0_0_10"/>
<evidence type="ECO:0000313" key="1">
    <source>
        <dbReference type="EMBL" id="EHH02004.1"/>
    </source>
</evidence>
<name>G5SKZ9_9BACT</name>
<proteinExistence type="predicted"/>
<dbReference type="AlphaFoldDB" id="G5SKZ9"/>
<dbReference type="STRING" id="762968.HMPREF9441_00016"/>
<accession>G5SKZ9</accession>
<sequence>MKGESTGKRKTKFFKFWPCRATPVLFKDTDKNKKEVRASLLLSISFGKRRPQLIYHVFHRIR</sequence>
<protein>
    <submittedName>
        <fullName evidence="1">Uncharacterized protein</fullName>
    </submittedName>
</protein>
<evidence type="ECO:0000313" key="2">
    <source>
        <dbReference type="Proteomes" id="UP000003598"/>
    </source>
</evidence>
<comment type="caution">
    <text evidence="1">The sequence shown here is derived from an EMBL/GenBank/DDBJ whole genome shotgun (WGS) entry which is preliminary data.</text>
</comment>
<gene>
    <name evidence="1" type="ORF">HMPREF9441_00016</name>
</gene>
<dbReference type="Proteomes" id="UP000003598">
    <property type="component" value="Unassembled WGS sequence"/>
</dbReference>